<name>A0A0A9CEN5_ARUDO</name>
<reference evidence="2" key="2">
    <citation type="journal article" date="2015" name="Data Brief">
        <title>Shoot transcriptome of the giant reed, Arundo donax.</title>
        <authorList>
            <person name="Barrero R.A."/>
            <person name="Guerrero F.D."/>
            <person name="Moolhuijzen P."/>
            <person name="Goolsby J.A."/>
            <person name="Tidwell J."/>
            <person name="Bellgard S.E."/>
            <person name="Bellgard M.I."/>
        </authorList>
    </citation>
    <scope>NUCLEOTIDE SEQUENCE</scope>
    <source>
        <tissue evidence="2">Shoot tissue taken approximately 20 cm above the soil surface</tissue>
    </source>
</reference>
<feature type="region of interest" description="Disordered" evidence="1">
    <location>
        <begin position="20"/>
        <end position="39"/>
    </location>
</feature>
<organism evidence="2">
    <name type="scientific">Arundo donax</name>
    <name type="common">Giant reed</name>
    <name type="synonym">Donax arundinaceus</name>
    <dbReference type="NCBI Taxonomy" id="35708"/>
    <lineage>
        <taxon>Eukaryota</taxon>
        <taxon>Viridiplantae</taxon>
        <taxon>Streptophyta</taxon>
        <taxon>Embryophyta</taxon>
        <taxon>Tracheophyta</taxon>
        <taxon>Spermatophyta</taxon>
        <taxon>Magnoliopsida</taxon>
        <taxon>Liliopsida</taxon>
        <taxon>Poales</taxon>
        <taxon>Poaceae</taxon>
        <taxon>PACMAD clade</taxon>
        <taxon>Arundinoideae</taxon>
        <taxon>Arundineae</taxon>
        <taxon>Arundo</taxon>
    </lineage>
</organism>
<reference evidence="2" key="1">
    <citation type="submission" date="2014-09" db="EMBL/GenBank/DDBJ databases">
        <authorList>
            <person name="Magalhaes I.L.F."/>
            <person name="Oliveira U."/>
            <person name="Santos F.R."/>
            <person name="Vidigal T.H.D.A."/>
            <person name="Brescovit A.D."/>
            <person name="Santos A.J."/>
        </authorList>
    </citation>
    <scope>NUCLEOTIDE SEQUENCE</scope>
    <source>
        <tissue evidence="2">Shoot tissue taken approximately 20 cm above the soil surface</tissue>
    </source>
</reference>
<evidence type="ECO:0000256" key="1">
    <source>
        <dbReference type="SAM" id="MobiDB-lite"/>
    </source>
</evidence>
<dbReference type="AlphaFoldDB" id="A0A0A9CEN5"/>
<protein>
    <submittedName>
        <fullName evidence="2">Uncharacterized protein</fullName>
    </submittedName>
</protein>
<evidence type="ECO:0000313" key="2">
    <source>
        <dbReference type="EMBL" id="JAD69962.1"/>
    </source>
</evidence>
<proteinExistence type="predicted"/>
<dbReference type="EMBL" id="GBRH01227933">
    <property type="protein sequence ID" value="JAD69962.1"/>
    <property type="molecule type" value="Transcribed_RNA"/>
</dbReference>
<accession>A0A0A9CEN5</accession>
<sequence length="39" mass="4018">MMRGLPGFSCQAVCGMSRRHAQISATPPPSAASVDQVAT</sequence>